<evidence type="ECO:0000313" key="2">
    <source>
        <dbReference type="EMBL" id="MFC4337368.1"/>
    </source>
</evidence>
<comment type="caution">
    <text evidence="2">The sequence shown here is derived from an EMBL/GenBank/DDBJ whole genome shotgun (WGS) entry which is preliminary data.</text>
</comment>
<evidence type="ECO:0000256" key="1">
    <source>
        <dbReference type="SAM" id="MobiDB-lite"/>
    </source>
</evidence>
<evidence type="ECO:0000313" key="3">
    <source>
        <dbReference type="Proteomes" id="UP001595823"/>
    </source>
</evidence>
<dbReference type="EMBL" id="JBHSDK010000028">
    <property type="protein sequence ID" value="MFC4337368.1"/>
    <property type="molecule type" value="Genomic_DNA"/>
</dbReference>
<dbReference type="Gene3D" id="3.40.1350.10">
    <property type="match status" value="1"/>
</dbReference>
<dbReference type="InterPro" id="IPR011856">
    <property type="entry name" value="tRNA_endonuc-like_dom_sf"/>
</dbReference>
<dbReference type="RefSeq" id="WP_380624276.1">
    <property type="nucleotide sequence ID" value="NZ_JBHSDK010000028.1"/>
</dbReference>
<reference evidence="3" key="1">
    <citation type="journal article" date="2019" name="Int. J. Syst. Evol. Microbiol.">
        <title>The Global Catalogue of Microorganisms (GCM) 10K type strain sequencing project: providing services to taxonomists for standard genome sequencing and annotation.</title>
        <authorList>
            <consortium name="The Broad Institute Genomics Platform"/>
            <consortium name="The Broad Institute Genome Sequencing Center for Infectious Disease"/>
            <person name="Wu L."/>
            <person name="Ma J."/>
        </authorList>
    </citation>
    <scope>NUCLEOTIDE SEQUENCE [LARGE SCALE GENOMIC DNA]</scope>
    <source>
        <strain evidence="3">IBRC-M 10908</strain>
    </source>
</reference>
<accession>A0ABV8U403</accession>
<keyword evidence="3" id="KW-1185">Reference proteome</keyword>
<proteinExistence type="predicted"/>
<gene>
    <name evidence="2" type="ORF">ACFPET_19400</name>
</gene>
<sequence length="357" mass="40630">MSRERLAFIDATSMRTARRCPLSELGIHERRDLQRWLIENPTLLPEDLLIVTEEFADWEAADGTRVRDRLDLLALDKDGYPVVIELKRGDAPAHTHLQALDYAAMVSRLTESDFADLYAKFHGTEARPVSQDEAFDAIDSYLDISELDAELLRQPRVMVVASDFPPQLTSGVVWLNTMGIDCTLIQVSAWVSMDGAGPDSAPQKAITFSKLYPTVEEETLVVEPARRAREASERKVQNSRSRKVVTRLYENSIIPEGTRFKLDPVRPGWRERARDWMEENPDQITATWVRHQSKPLKWDADGQLYSPTGLGKKLLKLAFGDDEEMESLAGPQYWFNDDDKPLNEIADETDLPDDRRS</sequence>
<name>A0ABV8U403_9ACTN</name>
<organism evidence="2 3">
    <name type="scientific">Salininema proteolyticum</name>
    <dbReference type="NCBI Taxonomy" id="1607685"/>
    <lineage>
        <taxon>Bacteria</taxon>
        <taxon>Bacillati</taxon>
        <taxon>Actinomycetota</taxon>
        <taxon>Actinomycetes</taxon>
        <taxon>Glycomycetales</taxon>
        <taxon>Glycomycetaceae</taxon>
        <taxon>Salininema</taxon>
    </lineage>
</organism>
<protein>
    <recommendedName>
        <fullName evidence="4">DUF91 domain-containing protein</fullName>
    </recommendedName>
</protein>
<evidence type="ECO:0008006" key="4">
    <source>
        <dbReference type="Google" id="ProtNLM"/>
    </source>
</evidence>
<feature type="region of interest" description="Disordered" evidence="1">
    <location>
        <begin position="330"/>
        <end position="357"/>
    </location>
</feature>
<dbReference type="Proteomes" id="UP001595823">
    <property type="component" value="Unassembled WGS sequence"/>
</dbReference>